<feature type="transmembrane region" description="Helical" evidence="1">
    <location>
        <begin position="12"/>
        <end position="30"/>
    </location>
</feature>
<name>A0ABN9TJ74_9DINO</name>
<reference evidence="2" key="1">
    <citation type="submission" date="2023-10" db="EMBL/GenBank/DDBJ databases">
        <authorList>
            <person name="Chen Y."/>
            <person name="Shah S."/>
            <person name="Dougan E. K."/>
            <person name="Thang M."/>
            <person name="Chan C."/>
        </authorList>
    </citation>
    <scope>NUCLEOTIDE SEQUENCE [LARGE SCALE GENOMIC DNA]</scope>
</reference>
<proteinExistence type="predicted"/>
<accession>A0ABN9TJ74</accession>
<keyword evidence="1" id="KW-0472">Membrane</keyword>
<evidence type="ECO:0000313" key="3">
    <source>
        <dbReference type="Proteomes" id="UP001189429"/>
    </source>
</evidence>
<keyword evidence="1" id="KW-1133">Transmembrane helix</keyword>
<keyword evidence="3" id="KW-1185">Reference proteome</keyword>
<feature type="transmembrane region" description="Helical" evidence="1">
    <location>
        <begin position="36"/>
        <end position="54"/>
    </location>
</feature>
<keyword evidence="1" id="KW-0812">Transmembrane</keyword>
<feature type="transmembrane region" description="Helical" evidence="1">
    <location>
        <begin position="75"/>
        <end position="98"/>
    </location>
</feature>
<sequence>MPIYVRIVRFERIFLISLYVVRVLFCMRVFPHAQILLNVPLVVSISWIVLRFLIWRGPRHVCKGISRLPLRTRMVSFPFARVFLISQCLVLTFLYKLILLHVRILMPSFQPADLPDLAVVALLLQGHAGAVSSQLCADLPCIPGRDGPPACVGSDVDLPVRADRLVLAVVAALLQGHTEAASSQLDGLGFVCADLPGIPVPSPCLPVRVGPLTRVGFDDDLPVRADIPDLAGVAAQLPGVGAPPRGGVEEDVCADSTLAAFQNMLDRQTAMLEETLDRMLPEDVPPAVRELSAAPARSYRC</sequence>
<gene>
    <name evidence="2" type="ORF">PCOR1329_LOCUS39623</name>
</gene>
<evidence type="ECO:0000313" key="2">
    <source>
        <dbReference type="EMBL" id="CAK0846012.1"/>
    </source>
</evidence>
<dbReference type="EMBL" id="CAUYUJ010014784">
    <property type="protein sequence ID" value="CAK0846012.1"/>
    <property type="molecule type" value="Genomic_DNA"/>
</dbReference>
<comment type="caution">
    <text evidence="2">The sequence shown here is derived from an EMBL/GenBank/DDBJ whole genome shotgun (WGS) entry which is preliminary data.</text>
</comment>
<dbReference type="Proteomes" id="UP001189429">
    <property type="component" value="Unassembled WGS sequence"/>
</dbReference>
<protein>
    <submittedName>
        <fullName evidence="2">Uncharacterized protein</fullName>
    </submittedName>
</protein>
<evidence type="ECO:0000256" key="1">
    <source>
        <dbReference type="SAM" id="Phobius"/>
    </source>
</evidence>
<organism evidence="2 3">
    <name type="scientific">Prorocentrum cordatum</name>
    <dbReference type="NCBI Taxonomy" id="2364126"/>
    <lineage>
        <taxon>Eukaryota</taxon>
        <taxon>Sar</taxon>
        <taxon>Alveolata</taxon>
        <taxon>Dinophyceae</taxon>
        <taxon>Prorocentrales</taxon>
        <taxon>Prorocentraceae</taxon>
        <taxon>Prorocentrum</taxon>
    </lineage>
</organism>